<reference evidence="2 3" key="1">
    <citation type="submission" date="2017-12" db="EMBL/GenBank/DDBJ databases">
        <title>Comparative genomics of Botrytis spp.</title>
        <authorList>
            <person name="Valero-Jimenez C.A."/>
            <person name="Tapia P."/>
            <person name="Veloso J."/>
            <person name="Silva-Moreno E."/>
            <person name="Staats M."/>
            <person name="Valdes J.H."/>
            <person name="Van Kan J.A.L."/>
        </authorList>
    </citation>
    <scope>NUCLEOTIDE SEQUENCE [LARGE SCALE GENOMIC DNA]</scope>
    <source>
        <strain evidence="2 3">MUCL3349</strain>
    </source>
</reference>
<dbReference type="EMBL" id="PQXO01000224">
    <property type="protein sequence ID" value="TGO87460.1"/>
    <property type="molecule type" value="Genomic_DNA"/>
</dbReference>
<dbReference type="Proteomes" id="UP000297280">
    <property type="component" value="Unassembled WGS sequence"/>
</dbReference>
<proteinExistence type="predicted"/>
<accession>A0A4Z1KPJ8</accession>
<dbReference type="OrthoDB" id="3679184at2759"/>
<comment type="caution">
    <text evidence="2">The sequence shown here is derived from an EMBL/GenBank/DDBJ whole genome shotgun (WGS) entry which is preliminary data.</text>
</comment>
<sequence length="153" mass="16230">MQFSSAIVSAITVALASAAAIEQRYNLFQVSDFSAACVPHSSQCLYSLTVIQPGSMEKVGVKCTALVTGNANGTLPNIPQWGGSCGDSSRTFWATREDAGLNFFVSQPVSVASNQTAIHLLPNSDFTMVPTTIGDIQSYTGPSSFGLEETYDY</sequence>
<gene>
    <name evidence="2" type="ORF">BPOR_0224g00030</name>
</gene>
<evidence type="ECO:0008006" key="4">
    <source>
        <dbReference type="Google" id="ProtNLM"/>
    </source>
</evidence>
<evidence type="ECO:0000313" key="3">
    <source>
        <dbReference type="Proteomes" id="UP000297280"/>
    </source>
</evidence>
<organism evidence="2 3">
    <name type="scientific">Botrytis porri</name>
    <dbReference type="NCBI Taxonomy" id="87229"/>
    <lineage>
        <taxon>Eukaryota</taxon>
        <taxon>Fungi</taxon>
        <taxon>Dikarya</taxon>
        <taxon>Ascomycota</taxon>
        <taxon>Pezizomycotina</taxon>
        <taxon>Leotiomycetes</taxon>
        <taxon>Helotiales</taxon>
        <taxon>Sclerotiniaceae</taxon>
        <taxon>Botrytis</taxon>
    </lineage>
</organism>
<keyword evidence="3" id="KW-1185">Reference proteome</keyword>
<dbReference type="AlphaFoldDB" id="A0A4Z1KPJ8"/>
<evidence type="ECO:0000313" key="2">
    <source>
        <dbReference type="EMBL" id="TGO87460.1"/>
    </source>
</evidence>
<protein>
    <recommendedName>
        <fullName evidence="4">Hypersensitive response-inducing protein</fullName>
    </recommendedName>
</protein>
<evidence type="ECO:0000256" key="1">
    <source>
        <dbReference type="SAM" id="SignalP"/>
    </source>
</evidence>
<feature type="signal peptide" evidence="1">
    <location>
        <begin position="1"/>
        <end position="18"/>
    </location>
</feature>
<keyword evidence="1" id="KW-0732">Signal</keyword>
<name>A0A4Z1KPJ8_9HELO</name>
<feature type="chain" id="PRO_5021291387" description="Hypersensitive response-inducing protein" evidence="1">
    <location>
        <begin position="19"/>
        <end position="153"/>
    </location>
</feature>